<name>A0A017SC81_ASPRC</name>
<dbReference type="GO" id="GO:0005737">
    <property type="term" value="C:cytoplasm"/>
    <property type="evidence" value="ECO:0007669"/>
    <property type="project" value="TreeGrafter"/>
</dbReference>
<dbReference type="PANTHER" id="PTHR21054:SF2">
    <property type="entry name" value="MIP04191P"/>
    <property type="match status" value="1"/>
</dbReference>
<reference evidence="4" key="1">
    <citation type="journal article" date="2014" name="Nat. Commun.">
        <title>Genomic adaptations of the halophilic Dead Sea filamentous fungus Eurotium rubrum.</title>
        <authorList>
            <person name="Kis-Papo T."/>
            <person name="Weig A.R."/>
            <person name="Riley R."/>
            <person name="Persoh D."/>
            <person name="Salamov A."/>
            <person name="Sun H."/>
            <person name="Lipzen A."/>
            <person name="Wasser S.P."/>
            <person name="Rambold G."/>
            <person name="Grigoriev I.V."/>
            <person name="Nevo E."/>
        </authorList>
    </citation>
    <scope>NUCLEOTIDE SEQUENCE [LARGE SCALE GENOMIC DNA]</scope>
    <source>
        <strain evidence="4">CBS 135680</strain>
    </source>
</reference>
<feature type="compositionally biased region" description="Polar residues" evidence="1">
    <location>
        <begin position="100"/>
        <end position="119"/>
    </location>
</feature>
<feature type="region of interest" description="Disordered" evidence="1">
    <location>
        <begin position="1"/>
        <end position="125"/>
    </location>
</feature>
<sequence>MPFFSNFRRRSKASFMSNDTRSNESQSNGDVISGQSSSTLDTSSHSSVTPPSSIKPNGTSSSPNLPALNEAPTNNSSSTSSGGTSMPSTVPPQRPGPYVTPSQRNSIFGGSSMSGNSAARSPVPSSPYAPRIISVADGSWVHQKVLLVYGQIGDPRLHPLDGCVTVNHHHDSYPPVSWPVNSSHFKALIHLSPGPNRLRFDFVSSKLSSGSSHPAVHSTWLCINHLPLVNTAPLHLVMLLGKDSDGTFDAVPERVQREGNGLETAIRKYRMAAYLWQAFTGEQMFRNNFGRRCFRFEEEWQTGTLSRRDTAMGQMRNEAKVHVVRTDKTVAELRDLEIAQQHGPATNKDELFRIAKAAVRDYFNPQPGQKQYVAVMLLDSHWDKQSQVITGHAALGSGGDDIRMAIFGSHGLQSYPSSLEEVVEALSDCTRTDTAFVANDCGEAGSNWESAVLGIGAHLHEVGHLFGSPHQESGVMLRDYVRLNRTFMTREPFSTRTKTQGLKLCLPQDECSWHRLDVLRFRFHPCFRLPGDAPMISDDSVQVWPVESGKILFTATSGVAFIELCAEGDDVCHSFIEYVNTESSSNGLPKQVTVTENELRQRLAGSDKDKKKKKLKLHVVSGALGTYTVDDIGSLSSKLSLVKLPKSQSGYKSGKLGFSQMEGSQPEQLLLDCAFVSTKLLTSVKVYHGLALDGLEFFYEDATSQLFGKRGGKPGGDEFVFDIRRGEILLGFYVRAGAWIDGIEILTSLGRKSGVYGNANGGSGHTLIPPLGYKVAGISGSSGAWVDGFSLIIMH</sequence>
<evidence type="ECO:0000256" key="1">
    <source>
        <dbReference type="SAM" id="MobiDB-lite"/>
    </source>
</evidence>
<dbReference type="OrthoDB" id="74460at2759"/>
<proteinExistence type="predicted"/>
<accession>A0A017SC81</accession>
<feature type="compositionally biased region" description="Low complexity" evidence="1">
    <location>
        <begin position="72"/>
        <end position="88"/>
    </location>
</feature>
<feature type="compositionally biased region" description="Low complexity" evidence="1">
    <location>
        <begin position="33"/>
        <end position="52"/>
    </location>
</feature>
<dbReference type="EMBL" id="KK088425">
    <property type="protein sequence ID" value="EYE94633.1"/>
    <property type="molecule type" value="Genomic_DNA"/>
</dbReference>
<feature type="domain" description="Jacalin-type lectin" evidence="2">
    <location>
        <begin position="646"/>
        <end position="795"/>
    </location>
</feature>
<dbReference type="Proteomes" id="UP000019804">
    <property type="component" value="Unassembled WGS sequence"/>
</dbReference>
<dbReference type="GeneID" id="63697178"/>
<dbReference type="InterPro" id="IPR021917">
    <property type="entry name" value="Unchr_Zn-peptidase-like"/>
</dbReference>
<dbReference type="PROSITE" id="PS51752">
    <property type="entry name" value="JACALIN_LECTIN"/>
    <property type="match status" value="1"/>
</dbReference>
<protein>
    <submittedName>
        <fullName evidence="3">Zinc metallo proteinase</fullName>
    </submittedName>
</protein>
<keyword evidence="4" id="KW-1185">Reference proteome</keyword>
<dbReference type="Pfam" id="PF12044">
    <property type="entry name" value="Metallopep"/>
    <property type="match status" value="1"/>
</dbReference>
<dbReference type="HOGENOM" id="CLU_009601_2_1_1"/>
<dbReference type="RefSeq" id="XP_040638321.1">
    <property type="nucleotide sequence ID" value="XM_040782054.1"/>
</dbReference>
<evidence type="ECO:0000313" key="4">
    <source>
        <dbReference type="Proteomes" id="UP000019804"/>
    </source>
</evidence>
<dbReference type="AlphaFoldDB" id="A0A017SC81"/>
<dbReference type="PANTHER" id="PTHR21054">
    <property type="entry name" value="ZINC METALLOPROTEINASE-RELATED"/>
    <property type="match status" value="1"/>
</dbReference>
<dbReference type="InterPro" id="IPR001229">
    <property type="entry name" value="Jacalin-like_lectin_dom"/>
</dbReference>
<dbReference type="Gene3D" id="2.100.10.30">
    <property type="entry name" value="Jacalin-like lectin domain"/>
    <property type="match status" value="1"/>
</dbReference>
<evidence type="ECO:0000259" key="2">
    <source>
        <dbReference type="PROSITE" id="PS51752"/>
    </source>
</evidence>
<dbReference type="SUPFAM" id="SSF51101">
    <property type="entry name" value="Mannose-binding lectins"/>
    <property type="match status" value="1"/>
</dbReference>
<dbReference type="InterPro" id="IPR036404">
    <property type="entry name" value="Jacalin-like_lectin_dom_sf"/>
</dbReference>
<dbReference type="Pfam" id="PF01419">
    <property type="entry name" value="Jacalin"/>
    <property type="match status" value="1"/>
</dbReference>
<feature type="compositionally biased region" description="Polar residues" evidence="1">
    <location>
        <begin position="14"/>
        <end position="30"/>
    </location>
</feature>
<feature type="compositionally biased region" description="Polar residues" evidence="1">
    <location>
        <begin position="54"/>
        <end position="64"/>
    </location>
</feature>
<organism evidence="3 4">
    <name type="scientific">Aspergillus ruber (strain CBS 135680)</name>
    <dbReference type="NCBI Taxonomy" id="1388766"/>
    <lineage>
        <taxon>Eukaryota</taxon>
        <taxon>Fungi</taxon>
        <taxon>Dikarya</taxon>
        <taxon>Ascomycota</taxon>
        <taxon>Pezizomycotina</taxon>
        <taxon>Eurotiomycetes</taxon>
        <taxon>Eurotiomycetidae</taxon>
        <taxon>Eurotiales</taxon>
        <taxon>Aspergillaceae</taxon>
        <taxon>Aspergillus</taxon>
        <taxon>Aspergillus subgen. Aspergillus</taxon>
    </lineage>
</organism>
<dbReference type="InterPro" id="IPR053002">
    <property type="entry name" value="Metalloproteinase_M10B"/>
</dbReference>
<evidence type="ECO:0000313" key="3">
    <source>
        <dbReference type="EMBL" id="EYE94633.1"/>
    </source>
</evidence>
<gene>
    <name evidence="3" type="ORF">EURHEDRAFT_412981</name>
</gene>